<sequence>MKRSRSLSPKPSSSEDDMKRKRLEDDAKTDEAILYPRILDFSDDVLLNIFQYLNPQDLMAISLCCQRLGQVVQDKTLWRRVDFRASPIQLNDFLKEYVKFLQPMTTSLAIRGSLCSEEEGALSPCFFKSIETICTQLKELIIEEYYIDGDKIQITDIPRTIEKLSLKGCKMGYLRSNKSYFFKMNFHMPNLTCLILSNCQWFTPHSLLVISKMPKLKELRLNSCHRLGECVAYTSLATRFGFETLEILDLRDTALGDSEVSCFSCTKTLTHLYLECPSSLRNTETAEQESRPLDRDALSNPPVYEDAHVAQFWVEDGFRWENYSFGSCLITDRAIWALAIDACGRRIINDPAEGLIVAEEDRVFNNPHLKTLVVRNYPQITNTSLTHLALYASGLEYLDVTGTSVTKRGGYVSISNCCETFQDHENTVRKMSTSSDVCLSTDDSVESSDLKNGIRLVCESRSSYTTTVGCFFPAGAMYEMPEERGSSLFLEHLLFRRTRRKSQEELMKAFEGIGARVTAITARDMFLFYGTVPSRGTAKLINLFADVIMNNVIQDQDVTREKCIILRELSTIEADREKVAMDYLPTIAYQGTGLENSVYPETDVVKTFSKETLTEFQNRLFKPYSMTLVCTGPIRLQELERIVCSSFISDSEVHEKAQLCTEREFRFSGTEVRLRDDDDELGYVAVGVEGPGSKQCGDYYALNVAKEIVGSWDRSYSGANHNAPYIAHGAFNTDLCHMYKSFFQNWAQTTSIWGCYFVCDKMCLETMTKVLQAEWMRLCTTINQKEVSRAVNQCKMKELMLLNDPVSRFFDIVRHFFRYGYYIPIQQRITEYEKITADRIRETCVRYIYDQSPAVVALGRIENLQDYVVIKNGMYLLRY</sequence>
<dbReference type="Proteomes" id="UP000076502">
    <property type="component" value="Unassembled WGS sequence"/>
</dbReference>
<evidence type="ECO:0000313" key="12">
    <source>
        <dbReference type="Proteomes" id="UP000076502"/>
    </source>
</evidence>
<dbReference type="InterPro" id="IPR001810">
    <property type="entry name" value="F-box_dom"/>
</dbReference>
<evidence type="ECO:0000256" key="4">
    <source>
        <dbReference type="ARBA" id="ARBA00022723"/>
    </source>
</evidence>
<evidence type="ECO:0000256" key="9">
    <source>
        <dbReference type="SAM" id="MobiDB-lite"/>
    </source>
</evidence>
<evidence type="ECO:0000256" key="2">
    <source>
        <dbReference type="ARBA" id="ARBA00004173"/>
    </source>
</evidence>
<dbReference type="PANTHER" id="PTHR11851:SF149">
    <property type="entry name" value="GH01077P"/>
    <property type="match status" value="1"/>
</dbReference>
<dbReference type="InterPro" id="IPR036047">
    <property type="entry name" value="F-box-like_dom_sf"/>
</dbReference>
<dbReference type="Gene3D" id="3.80.10.10">
    <property type="entry name" value="Ribonuclease Inhibitor"/>
    <property type="match status" value="2"/>
</dbReference>
<dbReference type="PROSITE" id="PS50181">
    <property type="entry name" value="FBOX"/>
    <property type="match status" value="1"/>
</dbReference>
<comment type="cofactor">
    <cofactor evidence="1">
        <name>Zn(2+)</name>
        <dbReference type="ChEBI" id="CHEBI:29105"/>
    </cofactor>
</comment>
<accession>A0A154NYX1</accession>
<dbReference type="EMBL" id="KQ434783">
    <property type="protein sequence ID" value="KZC04869.1"/>
    <property type="molecule type" value="Genomic_DNA"/>
</dbReference>
<evidence type="ECO:0000256" key="1">
    <source>
        <dbReference type="ARBA" id="ARBA00001947"/>
    </source>
</evidence>
<dbReference type="GO" id="GO:0006627">
    <property type="term" value="P:protein processing involved in protein targeting to mitochondrion"/>
    <property type="evidence" value="ECO:0007669"/>
    <property type="project" value="TreeGrafter"/>
</dbReference>
<keyword evidence="3" id="KW-0645">Protease</keyword>
<feature type="compositionally biased region" description="Low complexity" evidence="9">
    <location>
        <begin position="1"/>
        <end position="12"/>
    </location>
</feature>
<evidence type="ECO:0000256" key="8">
    <source>
        <dbReference type="ARBA" id="ARBA00023128"/>
    </source>
</evidence>
<keyword evidence="4" id="KW-0479">Metal-binding</keyword>
<comment type="subcellular location">
    <subcellularLocation>
        <location evidence="2">Mitochondrion</location>
    </subcellularLocation>
</comment>
<keyword evidence="5" id="KW-0378">Hydrolase</keyword>
<dbReference type="SMART" id="SM00256">
    <property type="entry name" value="FBOX"/>
    <property type="match status" value="1"/>
</dbReference>
<dbReference type="InterPro" id="IPR011765">
    <property type="entry name" value="Pept_M16_N"/>
</dbReference>
<dbReference type="STRING" id="178035.A0A154NYX1"/>
<gene>
    <name evidence="11" type="ORF">WN55_09668</name>
</gene>
<dbReference type="Pfam" id="PF05193">
    <property type="entry name" value="Peptidase_M16_C"/>
    <property type="match status" value="1"/>
</dbReference>
<protein>
    <submittedName>
        <fullName evidence="11">Cytochrome b-c1 complex subunit 1, mitochondrial</fullName>
    </submittedName>
</protein>
<dbReference type="InterPro" id="IPR032675">
    <property type="entry name" value="LRR_dom_sf"/>
</dbReference>
<organism evidence="11 12">
    <name type="scientific">Dufourea novaeangliae</name>
    <name type="common">Sweat bee</name>
    <dbReference type="NCBI Taxonomy" id="178035"/>
    <lineage>
        <taxon>Eukaryota</taxon>
        <taxon>Metazoa</taxon>
        <taxon>Ecdysozoa</taxon>
        <taxon>Arthropoda</taxon>
        <taxon>Hexapoda</taxon>
        <taxon>Insecta</taxon>
        <taxon>Pterygota</taxon>
        <taxon>Neoptera</taxon>
        <taxon>Endopterygota</taxon>
        <taxon>Hymenoptera</taxon>
        <taxon>Apocrita</taxon>
        <taxon>Aculeata</taxon>
        <taxon>Apoidea</taxon>
        <taxon>Anthophila</taxon>
        <taxon>Halictidae</taxon>
        <taxon>Rophitinae</taxon>
        <taxon>Dufourea</taxon>
    </lineage>
</organism>
<name>A0A154NYX1_DUFNO</name>
<keyword evidence="6" id="KW-0862">Zinc</keyword>
<keyword evidence="7" id="KW-0482">Metalloprotease</keyword>
<dbReference type="InterPro" id="IPR011249">
    <property type="entry name" value="Metalloenz_LuxS/M16"/>
</dbReference>
<reference evidence="11 12" key="1">
    <citation type="submission" date="2015-07" db="EMBL/GenBank/DDBJ databases">
        <title>The genome of Dufourea novaeangliae.</title>
        <authorList>
            <person name="Pan H."/>
            <person name="Kapheim K."/>
        </authorList>
    </citation>
    <scope>NUCLEOTIDE SEQUENCE [LARGE SCALE GENOMIC DNA]</scope>
    <source>
        <strain evidence="11">0120121106</strain>
        <tissue evidence="11">Whole body</tissue>
    </source>
</reference>
<evidence type="ECO:0000256" key="6">
    <source>
        <dbReference type="ARBA" id="ARBA00022833"/>
    </source>
</evidence>
<dbReference type="GO" id="GO:0004222">
    <property type="term" value="F:metalloendopeptidase activity"/>
    <property type="evidence" value="ECO:0007669"/>
    <property type="project" value="TreeGrafter"/>
</dbReference>
<dbReference type="SUPFAM" id="SSF81383">
    <property type="entry name" value="F-box domain"/>
    <property type="match status" value="1"/>
</dbReference>
<dbReference type="OrthoDB" id="9856535at2759"/>
<dbReference type="Pfam" id="PF12937">
    <property type="entry name" value="F-box-like"/>
    <property type="match status" value="1"/>
</dbReference>
<evidence type="ECO:0000256" key="3">
    <source>
        <dbReference type="ARBA" id="ARBA00022670"/>
    </source>
</evidence>
<feature type="domain" description="F-box" evidence="10">
    <location>
        <begin position="35"/>
        <end position="81"/>
    </location>
</feature>
<feature type="region of interest" description="Disordered" evidence="9">
    <location>
        <begin position="1"/>
        <end position="22"/>
    </location>
</feature>
<dbReference type="SUPFAM" id="SSF63411">
    <property type="entry name" value="LuxS/MPP-like metallohydrolase"/>
    <property type="match status" value="2"/>
</dbReference>
<dbReference type="GO" id="GO:0046872">
    <property type="term" value="F:metal ion binding"/>
    <property type="evidence" value="ECO:0007669"/>
    <property type="project" value="UniProtKB-KW"/>
</dbReference>
<evidence type="ECO:0000256" key="7">
    <source>
        <dbReference type="ARBA" id="ARBA00023049"/>
    </source>
</evidence>
<evidence type="ECO:0000256" key="5">
    <source>
        <dbReference type="ARBA" id="ARBA00022801"/>
    </source>
</evidence>
<dbReference type="GO" id="GO:0005739">
    <property type="term" value="C:mitochondrion"/>
    <property type="evidence" value="ECO:0007669"/>
    <property type="project" value="UniProtKB-SubCell"/>
</dbReference>
<dbReference type="Gene3D" id="3.30.830.10">
    <property type="entry name" value="Metalloenzyme, LuxS/M16 peptidase-like"/>
    <property type="match status" value="2"/>
</dbReference>
<keyword evidence="12" id="KW-1185">Reference proteome</keyword>
<proteinExistence type="predicted"/>
<evidence type="ECO:0000259" key="10">
    <source>
        <dbReference type="PROSITE" id="PS50181"/>
    </source>
</evidence>
<dbReference type="Pfam" id="PF00675">
    <property type="entry name" value="Peptidase_M16"/>
    <property type="match status" value="1"/>
</dbReference>
<dbReference type="Gene3D" id="1.20.1280.50">
    <property type="match status" value="1"/>
</dbReference>
<dbReference type="AlphaFoldDB" id="A0A154NYX1"/>
<dbReference type="InterPro" id="IPR050361">
    <property type="entry name" value="MPP/UQCRC_Complex"/>
</dbReference>
<dbReference type="SUPFAM" id="SSF52047">
    <property type="entry name" value="RNI-like"/>
    <property type="match status" value="1"/>
</dbReference>
<dbReference type="InterPro" id="IPR007863">
    <property type="entry name" value="Peptidase_M16_C"/>
</dbReference>
<evidence type="ECO:0000313" key="11">
    <source>
        <dbReference type="EMBL" id="KZC04869.1"/>
    </source>
</evidence>
<dbReference type="PANTHER" id="PTHR11851">
    <property type="entry name" value="METALLOPROTEASE"/>
    <property type="match status" value="1"/>
</dbReference>
<keyword evidence="8" id="KW-0496">Mitochondrion</keyword>